<dbReference type="PANTHER" id="PTHR40469">
    <property type="entry name" value="SECRETED GLYCOSYL HYDROLASE"/>
    <property type="match status" value="1"/>
</dbReference>
<dbReference type="InterPro" id="IPR029062">
    <property type="entry name" value="Class_I_gatase-like"/>
</dbReference>
<dbReference type="Proteomes" id="UP000626844">
    <property type="component" value="Unassembled WGS sequence"/>
</dbReference>
<dbReference type="Pfam" id="PF06283">
    <property type="entry name" value="ThuA"/>
    <property type="match status" value="1"/>
</dbReference>
<dbReference type="SUPFAM" id="SSF52317">
    <property type="entry name" value="Class I glutamine amidotransferase-like"/>
    <property type="match status" value="1"/>
</dbReference>
<protein>
    <submittedName>
        <fullName evidence="2">ThuA domain-containing protein</fullName>
    </submittedName>
</protein>
<comment type="caution">
    <text evidence="2">The sequence shown here is derived from an EMBL/GenBank/DDBJ whole genome shotgun (WGS) entry which is preliminary data.</text>
</comment>
<reference evidence="2" key="1">
    <citation type="submission" date="2020-09" db="EMBL/GenBank/DDBJ databases">
        <title>A novel bacterium of genus Bacillus, isolated from South China Sea.</title>
        <authorList>
            <person name="Huang H."/>
            <person name="Mo K."/>
            <person name="Hu Y."/>
        </authorList>
    </citation>
    <scope>NUCLEOTIDE SEQUENCE</scope>
    <source>
        <strain evidence="2">IB182487</strain>
    </source>
</reference>
<proteinExistence type="predicted"/>
<evidence type="ECO:0000259" key="1">
    <source>
        <dbReference type="Pfam" id="PF06283"/>
    </source>
</evidence>
<dbReference type="InterPro" id="IPR029010">
    <property type="entry name" value="ThuA-like"/>
</dbReference>
<feature type="domain" description="ThuA-like" evidence="1">
    <location>
        <begin position="3"/>
        <end position="214"/>
    </location>
</feature>
<dbReference type="PANTHER" id="PTHR40469:SF2">
    <property type="entry name" value="GALACTOSE-BINDING DOMAIN-LIKE SUPERFAMILY PROTEIN"/>
    <property type="match status" value="1"/>
</dbReference>
<evidence type="ECO:0000313" key="2">
    <source>
        <dbReference type="EMBL" id="MBD1379608.1"/>
    </source>
</evidence>
<name>A0A926RVE9_9BACI</name>
<evidence type="ECO:0000313" key="3">
    <source>
        <dbReference type="Proteomes" id="UP000626844"/>
    </source>
</evidence>
<dbReference type="Gene3D" id="3.40.50.880">
    <property type="match status" value="1"/>
</dbReference>
<dbReference type="RefSeq" id="WP_191156420.1">
    <property type="nucleotide sequence ID" value="NZ_JACXAI010000004.1"/>
</dbReference>
<dbReference type="AlphaFoldDB" id="A0A926RVE9"/>
<organism evidence="2 3">
    <name type="scientific">Metabacillus arenae</name>
    <dbReference type="NCBI Taxonomy" id="2771434"/>
    <lineage>
        <taxon>Bacteria</taxon>
        <taxon>Bacillati</taxon>
        <taxon>Bacillota</taxon>
        <taxon>Bacilli</taxon>
        <taxon>Bacillales</taxon>
        <taxon>Bacillaceae</taxon>
        <taxon>Metabacillus</taxon>
    </lineage>
</organism>
<accession>A0A926RVE9</accession>
<gene>
    <name evidence="2" type="ORF">IC621_05140</name>
</gene>
<keyword evidence="3" id="KW-1185">Reference proteome</keyword>
<sequence>MKKALIFQGGWEGHEPAQVAEILAGILREEYFDVKVVDTLTVLEEDDLEQYDLIVPNWTQDTITPEQLQPLLNAVANGSGLAGLHGGMGDSFRMATDYQFMVGGQWVAHPGNDGIKYEVRIIDPGHPLTEGMKDFTVESEQYYMHVDPAVKVHATTRFPIADGPYSVNGKVDMPVVWSKRWGEGKVYYCALGHVAQIVRMPEVITLMRKGMSWAAR</sequence>
<dbReference type="EMBL" id="JACXAI010000004">
    <property type="protein sequence ID" value="MBD1379608.1"/>
    <property type="molecule type" value="Genomic_DNA"/>
</dbReference>